<gene>
    <name evidence="2" type="ORF">H4Q32_011964</name>
</gene>
<proteinExistence type="predicted"/>
<organism evidence="2 3">
    <name type="scientific">Labeo rohita</name>
    <name type="common">Indian major carp</name>
    <name type="synonym">Cyprinus rohita</name>
    <dbReference type="NCBI Taxonomy" id="84645"/>
    <lineage>
        <taxon>Eukaryota</taxon>
        <taxon>Metazoa</taxon>
        <taxon>Chordata</taxon>
        <taxon>Craniata</taxon>
        <taxon>Vertebrata</taxon>
        <taxon>Euteleostomi</taxon>
        <taxon>Actinopterygii</taxon>
        <taxon>Neopterygii</taxon>
        <taxon>Teleostei</taxon>
        <taxon>Ostariophysi</taxon>
        <taxon>Cypriniformes</taxon>
        <taxon>Cyprinidae</taxon>
        <taxon>Labeoninae</taxon>
        <taxon>Labeonini</taxon>
        <taxon>Labeo</taxon>
    </lineage>
</organism>
<name>A0ABQ8MKT2_LABRO</name>
<evidence type="ECO:0000256" key="1">
    <source>
        <dbReference type="SAM" id="MobiDB-lite"/>
    </source>
</evidence>
<sequence length="228" mass="24885">MSSAILGYLRRLCWTRVLNSSPMSGKPSASNWVSLLTYLLVIIHRQTARLRGRSKSSGATSGHTAKKINTAGAGSSRGPSTHRIPSARISPAKHPSSAYSVISHRCFPGQRSPRMFQLLTTGSEQARECGTQLTIISSRQSVVTKVLLTPDGGRRPNTNPGTKFSFSSCHFLSLPQTPLELKLNPLLPKCWPDHPSTLSMRSWIYGAEEAAWNISSTARVMDQRSDPG</sequence>
<evidence type="ECO:0000313" key="3">
    <source>
        <dbReference type="Proteomes" id="UP000830375"/>
    </source>
</evidence>
<reference evidence="2 3" key="1">
    <citation type="submission" date="2022-01" db="EMBL/GenBank/DDBJ databases">
        <title>A high-quality chromosome-level genome assembly of rohu carp, Labeo rohita.</title>
        <authorList>
            <person name="Arick M.A. II"/>
            <person name="Hsu C.-Y."/>
            <person name="Magbanua Z."/>
            <person name="Pechanova O."/>
            <person name="Grover C."/>
            <person name="Miller E."/>
            <person name="Thrash A."/>
            <person name="Ezzel L."/>
            <person name="Alam S."/>
            <person name="Benzie J."/>
            <person name="Hamilton M."/>
            <person name="Karsi A."/>
            <person name="Lawrence M.L."/>
            <person name="Peterson D.G."/>
        </authorList>
    </citation>
    <scope>NUCLEOTIDE SEQUENCE [LARGE SCALE GENOMIC DNA]</scope>
    <source>
        <strain evidence="3">BAU-BD-2019</strain>
        <tissue evidence="2">Blood</tissue>
    </source>
</reference>
<dbReference type="EMBL" id="JACTAM010000006">
    <property type="protein sequence ID" value="KAI2663438.1"/>
    <property type="molecule type" value="Genomic_DNA"/>
</dbReference>
<protein>
    <submittedName>
        <fullName evidence="2">Pre-rRNA-processing protein IPI3</fullName>
    </submittedName>
</protein>
<evidence type="ECO:0000313" key="2">
    <source>
        <dbReference type="EMBL" id="KAI2663438.1"/>
    </source>
</evidence>
<comment type="caution">
    <text evidence="2">The sequence shown here is derived from an EMBL/GenBank/DDBJ whole genome shotgun (WGS) entry which is preliminary data.</text>
</comment>
<dbReference type="Proteomes" id="UP000830375">
    <property type="component" value="Unassembled WGS sequence"/>
</dbReference>
<feature type="region of interest" description="Disordered" evidence="1">
    <location>
        <begin position="51"/>
        <end position="96"/>
    </location>
</feature>
<accession>A0ABQ8MKT2</accession>
<keyword evidence="3" id="KW-1185">Reference proteome</keyword>